<organism evidence="2 3">
    <name type="scientific">Haloglomus irregulare</name>
    <dbReference type="NCBI Taxonomy" id="2234134"/>
    <lineage>
        <taxon>Archaea</taxon>
        <taxon>Methanobacteriati</taxon>
        <taxon>Methanobacteriota</taxon>
        <taxon>Stenosarchaea group</taxon>
        <taxon>Halobacteria</taxon>
        <taxon>Halobacteriales</taxon>
        <taxon>Natronomonadaceae</taxon>
        <taxon>Haloglomus</taxon>
    </lineage>
</organism>
<feature type="transmembrane region" description="Helical" evidence="1">
    <location>
        <begin position="18"/>
        <end position="36"/>
    </location>
</feature>
<gene>
    <name evidence="2" type="ORF">DP107_02960</name>
</gene>
<dbReference type="AlphaFoldDB" id="A0A554NG76"/>
<proteinExistence type="predicted"/>
<keyword evidence="1" id="KW-0812">Transmembrane</keyword>
<keyword evidence="3" id="KW-1185">Reference proteome</keyword>
<name>A0A554NG76_9EURY</name>
<dbReference type="EMBL" id="QMDX01000001">
    <property type="protein sequence ID" value="TSD16305.1"/>
    <property type="molecule type" value="Genomic_DNA"/>
</dbReference>
<dbReference type="InParanoid" id="A0A554NG76"/>
<evidence type="ECO:0000313" key="2">
    <source>
        <dbReference type="EMBL" id="TSD16305.1"/>
    </source>
</evidence>
<sequence length="42" mass="4282">MLLSGVAPVPGESGHSCGFGAVAGTVALLAGFLLLTRRRREN</sequence>
<accession>A0A554NG76</accession>
<dbReference type="Proteomes" id="UP000319894">
    <property type="component" value="Unassembled WGS sequence"/>
</dbReference>
<keyword evidence="1" id="KW-1133">Transmembrane helix</keyword>
<reference evidence="2 3" key="1">
    <citation type="submission" date="2018-06" db="EMBL/GenBank/DDBJ databases">
        <title>Natronomonas sp. F16-60 a new haloarchaeon isolated from a solar saltern of Isla Cristina, Huelva, Spain.</title>
        <authorList>
            <person name="Duran-Viseras A."/>
            <person name="Sanchez-Porro C."/>
            <person name="Ventosa A."/>
        </authorList>
    </citation>
    <scope>NUCLEOTIDE SEQUENCE [LARGE SCALE GENOMIC DNA]</scope>
    <source>
        <strain evidence="2 3">F16-60</strain>
    </source>
</reference>
<dbReference type="NCBIfam" id="TIGR01167">
    <property type="entry name" value="LPXTG_anchor"/>
    <property type="match status" value="1"/>
</dbReference>
<keyword evidence="1" id="KW-0472">Membrane</keyword>
<evidence type="ECO:0000256" key="1">
    <source>
        <dbReference type="SAM" id="Phobius"/>
    </source>
</evidence>
<comment type="caution">
    <text evidence="2">The sequence shown here is derived from an EMBL/GenBank/DDBJ whole genome shotgun (WGS) entry which is preliminary data.</text>
</comment>
<protein>
    <submittedName>
        <fullName evidence="2">Uncharacterized protein</fullName>
    </submittedName>
</protein>
<evidence type="ECO:0000313" key="3">
    <source>
        <dbReference type="Proteomes" id="UP000319894"/>
    </source>
</evidence>